<sequence>MPLSKENPHRAQVQGHDSVVNPETHQAKTMLLPSEVARPTRSDTAPQQASTQPGDGHEIHTGKHAGKQPEGVNVVEVPAQTTEKVPFKEQVIGVAKKTRGTLLGKPELKQHGEMILEGKALAHDEPLSMEEGSRRQALP</sequence>
<gene>
    <name evidence="2" type="ORF">BDZ94DRAFT_1308127</name>
</gene>
<feature type="region of interest" description="Disordered" evidence="1">
    <location>
        <begin position="1"/>
        <end position="71"/>
    </location>
</feature>
<keyword evidence="3" id="KW-1185">Reference proteome</keyword>
<dbReference type="EMBL" id="MU150256">
    <property type="protein sequence ID" value="KAF9464104.1"/>
    <property type="molecule type" value="Genomic_DNA"/>
</dbReference>
<feature type="compositionally biased region" description="Polar residues" evidence="1">
    <location>
        <begin position="42"/>
        <end position="53"/>
    </location>
</feature>
<reference evidence="2" key="1">
    <citation type="submission" date="2020-11" db="EMBL/GenBank/DDBJ databases">
        <authorList>
            <consortium name="DOE Joint Genome Institute"/>
            <person name="Ahrendt S."/>
            <person name="Riley R."/>
            <person name="Andreopoulos W."/>
            <person name="Labutti K."/>
            <person name="Pangilinan J."/>
            <person name="Ruiz-Duenas F.J."/>
            <person name="Barrasa J.M."/>
            <person name="Sanchez-Garcia M."/>
            <person name="Camarero S."/>
            <person name="Miyauchi S."/>
            <person name="Serrano A."/>
            <person name="Linde D."/>
            <person name="Babiker R."/>
            <person name="Drula E."/>
            <person name="Ayuso-Fernandez I."/>
            <person name="Pacheco R."/>
            <person name="Padilla G."/>
            <person name="Ferreira P."/>
            <person name="Barriuso J."/>
            <person name="Kellner H."/>
            <person name="Castanera R."/>
            <person name="Alfaro M."/>
            <person name="Ramirez L."/>
            <person name="Pisabarro A.G."/>
            <person name="Kuo A."/>
            <person name="Tritt A."/>
            <person name="Lipzen A."/>
            <person name="He G."/>
            <person name="Yan M."/>
            <person name="Ng V."/>
            <person name="Cullen D."/>
            <person name="Martin F."/>
            <person name="Rosso M.-N."/>
            <person name="Henrissat B."/>
            <person name="Hibbett D."/>
            <person name="Martinez A.T."/>
            <person name="Grigoriev I.V."/>
        </authorList>
    </citation>
    <scope>NUCLEOTIDE SEQUENCE</scope>
    <source>
        <strain evidence="2">CBS 247.69</strain>
    </source>
</reference>
<dbReference type="AlphaFoldDB" id="A0A9P5Y7G8"/>
<evidence type="ECO:0000313" key="2">
    <source>
        <dbReference type="EMBL" id="KAF9464104.1"/>
    </source>
</evidence>
<protein>
    <submittedName>
        <fullName evidence="2">Uncharacterized protein</fullName>
    </submittedName>
</protein>
<evidence type="ECO:0000313" key="3">
    <source>
        <dbReference type="Proteomes" id="UP000807353"/>
    </source>
</evidence>
<comment type="caution">
    <text evidence="2">The sequence shown here is derived from an EMBL/GenBank/DDBJ whole genome shotgun (WGS) entry which is preliminary data.</text>
</comment>
<organism evidence="2 3">
    <name type="scientific">Collybia nuda</name>
    <dbReference type="NCBI Taxonomy" id="64659"/>
    <lineage>
        <taxon>Eukaryota</taxon>
        <taxon>Fungi</taxon>
        <taxon>Dikarya</taxon>
        <taxon>Basidiomycota</taxon>
        <taxon>Agaricomycotina</taxon>
        <taxon>Agaricomycetes</taxon>
        <taxon>Agaricomycetidae</taxon>
        <taxon>Agaricales</taxon>
        <taxon>Tricholomatineae</taxon>
        <taxon>Clitocybaceae</taxon>
        <taxon>Collybia</taxon>
    </lineage>
</organism>
<evidence type="ECO:0000256" key="1">
    <source>
        <dbReference type="SAM" id="MobiDB-lite"/>
    </source>
</evidence>
<dbReference type="OrthoDB" id="3361009at2759"/>
<feature type="region of interest" description="Disordered" evidence="1">
    <location>
        <begin position="119"/>
        <end position="139"/>
    </location>
</feature>
<dbReference type="Proteomes" id="UP000807353">
    <property type="component" value="Unassembled WGS sequence"/>
</dbReference>
<proteinExistence type="predicted"/>
<name>A0A9P5Y7G8_9AGAR</name>
<accession>A0A9P5Y7G8</accession>